<dbReference type="InterPro" id="IPR001647">
    <property type="entry name" value="HTH_TetR"/>
</dbReference>
<dbReference type="InterPro" id="IPR050109">
    <property type="entry name" value="HTH-type_TetR-like_transc_reg"/>
</dbReference>
<keyword evidence="3" id="KW-0804">Transcription</keyword>
<dbReference type="InterPro" id="IPR009057">
    <property type="entry name" value="Homeodomain-like_sf"/>
</dbReference>
<evidence type="ECO:0000256" key="3">
    <source>
        <dbReference type="ARBA" id="ARBA00023163"/>
    </source>
</evidence>
<evidence type="ECO:0000256" key="2">
    <source>
        <dbReference type="ARBA" id="ARBA00023125"/>
    </source>
</evidence>
<dbReference type="PROSITE" id="PS50977">
    <property type="entry name" value="HTH_TETR_2"/>
    <property type="match status" value="1"/>
</dbReference>
<dbReference type="PANTHER" id="PTHR30055:SF234">
    <property type="entry name" value="HTH-TYPE TRANSCRIPTIONAL REGULATOR BETI"/>
    <property type="match status" value="1"/>
</dbReference>
<dbReference type="Proteomes" id="UP000678281">
    <property type="component" value="Unassembled WGS sequence"/>
</dbReference>
<dbReference type="GO" id="GO:0003700">
    <property type="term" value="F:DNA-binding transcription factor activity"/>
    <property type="evidence" value="ECO:0007669"/>
    <property type="project" value="TreeGrafter"/>
</dbReference>
<accession>A0A942EA16</accession>
<comment type="caution">
    <text evidence="6">The sequence shown here is derived from an EMBL/GenBank/DDBJ whole genome shotgun (WGS) entry which is preliminary data.</text>
</comment>
<dbReference type="AlphaFoldDB" id="A0A942EA16"/>
<dbReference type="InterPro" id="IPR041669">
    <property type="entry name" value="TetR_C_15"/>
</dbReference>
<evidence type="ECO:0000313" key="6">
    <source>
        <dbReference type="EMBL" id="MBS3847564.1"/>
    </source>
</evidence>
<keyword evidence="2 4" id="KW-0238">DNA-binding</keyword>
<dbReference type="GO" id="GO:0000976">
    <property type="term" value="F:transcription cis-regulatory region binding"/>
    <property type="evidence" value="ECO:0007669"/>
    <property type="project" value="TreeGrafter"/>
</dbReference>
<evidence type="ECO:0000256" key="1">
    <source>
        <dbReference type="ARBA" id="ARBA00023015"/>
    </source>
</evidence>
<evidence type="ECO:0000313" key="7">
    <source>
        <dbReference type="Proteomes" id="UP000678281"/>
    </source>
</evidence>
<dbReference type="Gene3D" id="1.10.357.10">
    <property type="entry name" value="Tetracycline Repressor, domain 2"/>
    <property type="match status" value="1"/>
</dbReference>
<evidence type="ECO:0000256" key="4">
    <source>
        <dbReference type="PROSITE-ProRule" id="PRU00335"/>
    </source>
</evidence>
<gene>
    <name evidence="6" type="ORF">KD146_02525</name>
</gene>
<keyword evidence="1" id="KW-0805">Transcription regulation</keyword>
<proteinExistence type="predicted"/>
<dbReference type="EMBL" id="JAGXTP010000001">
    <property type="protein sequence ID" value="MBS3847564.1"/>
    <property type="molecule type" value="Genomic_DNA"/>
</dbReference>
<organism evidence="6 7">
    <name type="scientific">Devosia litorisediminis</name>
    <dbReference type="NCBI Taxonomy" id="2829817"/>
    <lineage>
        <taxon>Bacteria</taxon>
        <taxon>Pseudomonadati</taxon>
        <taxon>Pseudomonadota</taxon>
        <taxon>Alphaproteobacteria</taxon>
        <taxon>Hyphomicrobiales</taxon>
        <taxon>Devosiaceae</taxon>
        <taxon>Devosia</taxon>
    </lineage>
</organism>
<evidence type="ECO:0000259" key="5">
    <source>
        <dbReference type="PROSITE" id="PS50977"/>
    </source>
</evidence>
<dbReference type="PANTHER" id="PTHR30055">
    <property type="entry name" value="HTH-TYPE TRANSCRIPTIONAL REGULATOR RUTR"/>
    <property type="match status" value="1"/>
</dbReference>
<feature type="DNA-binding region" description="H-T-H motif" evidence="4">
    <location>
        <begin position="44"/>
        <end position="63"/>
    </location>
</feature>
<name>A0A942EA16_9HYPH</name>
<dbReference type="RefSeq" id="WP_212657177.1">
    <property type="nucleotide sequence ID" value="NZ_JAGXTP010000001.1"/>
</dbReference>
<sequence length="216" mass="23757">MATTTPGHLAARKKPLQARSMVTLDAIFEATIQVLLAQGLNRLTTTRVADRAGVSVGTMYQYFPHKQALLYALNERYLDMVADRIETTCSRHAGVPIAEMVDALVNTYWAAKTERSDVTRALYRAAVELDNDALIAAFAQRVDTATIAMFCTAPDVRFADLSLVNTTLLAVIFGTVRNVFERRLPAGLENDVRDQLAQMCRSYLNQAALTDADAPS</sequence>
<dbReference type="PRINTS" id="PR00455">
    <property type="entry name" value="HTHTETR"/>
</dbReference>
<protein>
    <submittedName>
        <fullName evidence="6">TetR/AcrR family transcriptional regulator</fullName>
    </submittedName>
</protein>
<keyword evidence="7" id="KW-1185">Reference proteome</keyword>
<reference evidence="6" key="1">
    <citation type="submission" date="2021-04" db="EMBL/GenBank/DDBJ databases">
        <title>Devosia litorisediminis sp. nov., isolated from a sand dune.</title>
        <authorList>
            <person name="Park S."/>
            <person name="Yoon J.-H."/>
        </authorList>
    </citation>
    <scope>NUCLEOTIDE SEQUENCE</scope>
    <source>
        <strain evidence="6">BSSL-BM10</strain>
    </source>
</reference>
<dbReference type="Pfam" id="PF17918">
    <property type="entry name" value="TetR_C_15"/>
    <property type="match status" value="1"/>
</dbReference>
<feature type="domain" description="HTH tetR-type" evidence="5">
    <location>
        <begin position="21"/>
        <end position="81"/>
    </location>
</feature>
<dbReference type="SUPFAM" id="SSF46689">
    <property type="entry name" value="Homeodomain-like"/>
    <property type="match status" value="1"/>
</dbReference>
<dbReference type="Pfam" id="PF00440">
    <property type="entry name" value="TetR_N"/>
    <property type="match status" value="1"/>
</dbReference>